<keyword evidence="3" id="KW-0802">TPR repeat</keyword>
<dbReference type="InterPro" id="IPR000863">
    <property type="entry name" value="Sulfotransferase_dom"/>
</dbReference>
<reference evidence="5" key="1">
    <citation type="submission" date="2020-10" db="EMBL/GenBank/DDBJ databases">
        <authorList>
            <person name="Castelo-Branco R."/>
            <person name="Eusebio N."/>
            <person name="Adriana R."/>
            <person name="Vieira A."/>
            <person name="Brugerolle De Fraissinette N."/>
            <person name="Rezende De Castro R."/>
            <person name="Schneider M.P."/>
            <person name="Vasconcelos V."/>
            <person name="Leao P.N."/>
        </authorList>
    </citation>
    <scope>NUCLEOTIDE SEQUENCE</scope>
    <source>
        <strain evidence="5">LEGE 11467</strain>
    </source>
</reference>
<evidence type="ECO:0000259" key="4">
    <source>
        <dbReference type="Pfam" id="PF00685"/>
    </source>
</evidence>
<keyword evidence="6" id="KW-1185">Reference proteome</keyword>
<feature type="repeat" description="TPR" evidence="3">
    <location>
        <begin position="217"/>
        <end position="250"/>
    </location>
</feature>
<dbReference type="EMBL" id="JADEXN010000020">
    <property type="protein sequence ID" value="MBE9039617.1"/>
    <property type="molecule type" value="Genomic_DNA"/>
</dbReference>
<comment type="caution">
    <text evidence="5">The sequence shown here is derived from an EMBL/GenBank/DDBJ whole genome shotgun (WGS) entry which is preliminary data.</text>
</comment>
<accession>A0A928VVQ8</accession>
<evidence type="ECO:0000256" key="1">
    <source>
        <dbReference type="ARBA" id="ARBA00022679"/>
    </source>
</evidence>
<dbReference type="PROSITE" id="PS50293">
    <property type="entry name" value="TPR_REGION"/>
    <property type="match status" value="3"/>
</dbReference>
<dbReference type="PROSITE" id="PS50005">
    <property type="entry name" value="TPR"/>
    <property type="match status" value="6"/>
</dbReference>
<dbReference type="AlphaFoldDB" id="A0A928VVQ8"/>
<dbReference type="SUPFAM" id="SSF52540">
    <property type="entry name" value="P-loop containing nucleoside triphosphate hydrolases"/>
    <property type="match status" value="1"/>
</dbReference>
<dbReference type="Proteomes" id="UP000621799">
    <property type="component" value="Unassembled WGS sequence"/>
</dbReference>
<dbReference type="PANTHER" id="PTHR10605:SF56">
    <property type="entry name" value="BIFUNCTIONAL HEPARAN SULFATE N-DEACETYLASE_N-SULFOTRANSFERASE"/>
    <property type="match status" value="1"/>
</dbReference>
<feature type="repeat" description="TPR" evidence="3">
    <location>
        <begin position="148"/>
        <end position="181"/>
    </location>
</feature>
<feature type="domain" description="Sulfotransferase" evidence="4">
    <location>
        <begin position="268"/>
        <end position="474"/>
    </location>
</feature>
<evidence type="ECO:0000256" key="2">
    <source>
        <dbReference type="ARBA" id="ARBA00023180"/>
    </source>
</evidence>
<dbReference type="PANTHER" id="PTHR10605">
    <property type="entry name" value="HEPARAN SULFATE SULFOTRANSFERASE"/>
    <property type="match status" value="1"/>
</dbReference>
<dbReference type="InterPro" id="IPR011990">
    <property type="entry name" value="TPR-like_helical_dom_sf"/>
</dbReference>
<organism evidence="5 6">
    <name type="scientific">Zarconia navalis LEGE 11467</name>
    <dbReference type="NCBI Taxonomy" id="1828826"/>
    <lineage>
        <taxon>Bacteria</taxon>
        <taxon>Bacillati</taxon>
        <taxon>Cyanobacteriota</taxon>
        <taxon>Cyanophyceae</taxon>
        <taxon>Oscillatoriophycideae</taxon>
        <taxon>Oscillatoriales</taxon>
        <taxon>Oscillatoriales incertae sedis</taxon>
        <taxon>Zarconia</taxon>
        <taxon>Zarconia navalis</taxon>
    </lineage>
</organism>
<protein>
    <submittedName>
        <fullName evidence="5">Tetratricopeptide repeat protein</fullName>
    </submittedName>
</protein>
<sequence>MPSPMKLEAGQSNLEKGNELSAQGNFKEAIEQYKKAIDLEPSSVRGWEQLAIACEESEELDTAISCYRQIIQLRPKNSRAYINLAKALKQQNQIEEAIVAYQDAIELKPEQPPGVFRDFGKMLSQKGKLDDAIAVYERAISLNPERPAKLYLDLGDLLTQKRQFNKALPCYLKAIEINPDLPSPYQKLKFFQVPPSHFNEVTQCFYDAIEKNPDLPFEIFIRLGDILTKQGKIEEAIECYRKASYNKIKKQRPRLVKKGWDFQNLNEPDFIIMGVGKCGTTALAKYLEQHPKVLFSIEKELHFFSKNFKAGLDWYKAHFPSIPENRKFLTGEATPWYFSSGGAEKRIFKSLPHVKLILILRNPVDRAFSHYSMNVKLGREHRSFEEAIASEIKVLQSLPDVTKTNRENYWKTETGNLLMGLYICFLEKWLALFPKEQILILRNEDLSQQPAETMQQVFQFLELPDFQLPRYKKHNSGSYSPMSEDVYQTLSDFFVPYNEKLEERLNMKFDW</sequence>
<name>A0A928VVQ8_9CYAN</name>
<gene>
    <name evidence="5" type="ORF">IQ235_02250</name>
</gene>
<feature type="repeat" description="TPR" evidence="3">
    <location>
        <begin position="10"/>
        <end position="43"/>
    </location>
</feature>
<dbReference type="Pfam" id="PF00515">
    <property type="entry name" value="TPR_1"/>
    <property type="match status" value="2"/>
</dbReference>
<dbReference type="Pfam" id="PF13414">
    <property type="entry name" value="TPR_11"/>
    <property type="match status" value="1"/>
</dbReference>
<proteinExistence type="predicted"/>
<dbReference type="SUPFAM" id="SSF48452">
    <property type="entry name" value="TPR-like"/>
    <property type="match status" value="1"/>
</dbReference>
<evidence type="ECO:0000313" key="5">
    <source>
        <dbReference type="EMBL" id="MBE9039617.1"/>
    </source>
</evidence>
<dbReference type="GO" id="GO:0008146">
    <property type="term" value="F:sulfotransferase activity"/>
    <property type="evidence" value="ECO:0007669"/>
    <property type="project" value="InterPro"/>
</dbReference>
<keyword evidence="1" id="KW-0808">Transferase</keyword>
<dbReference type="Pfam" id="PF13181">
    <property type="entry name" value="TPR_8"/>
    <property type="match status" value="2"/>
</dbReference>
<dbReference type="Gene3D" id="1.25.40.10">
    <property type="entry name" value="Tetratricopeptide repeat domain"/>
    <property type="match status" value="4"/>
</dbReference>
<dbReference type="InterPro" id="IPR037359">
    <property type="entry name" value="NST/OST"/>
</dbReference>
<dbReference type="InterPro" id="IPR027417">
    <property type="entry name" value="P-loop_NTPase"/>
</dbReference>
<evidence type="ECO:0000313" key="6">
    <source>
        <dbReference type="Proteomes" id="UP000621799"/>
    </source>
</evidence>
<keyword evidence="2" id="KW-0325">Glycoprotein</keyword>
<dbReference type="SMART" id="SM00028">
    <property type="entry name" value="TPR"/>
    <property type="match status" value="6"/>
</dbReference>
<feature type="repeat" description="TPR" evidence="3">
    <location>
        <begin position="78"/>
        <end position="111"/>
    </location>
</feature>
<dbReference type="Pfam" id="PF00685">
    <property type="entry name" value="Sulfotransfer_1"/>
    <property type="match status" value="1"/>
</dbReference>
<feature type="repeat" description="TPR" evidence="3">
    <location>
        <begin position="44"/>
        <end position="77"/>
    </location>
</feature>
<dbReference type="Gene3D" id="3.40.50.300">
    <property type="entry name" value="P-loop containing nucleotide triphosphate hydrolases"/>
    <property type="match status" value="1"/>
</dbReference>
<feature type="repeat" description="TPR" evidence="3">
    <location>
        <begin position="113"/>
        <end position="146"/>
    </location>
</feature>
<dbReference type="RefSeq" id="WP_264319876.1">
    <property type="nucleotide sequence ID" value="NZ_JADEXN010000020.1"/>
</dbReference>
<evidence type="ECO:0000256" key="3">
    <source>
        <dbReference type="PROSITE-ProRule" id="PRU00339"/>
    </source>
</evidence>
<dbReference type="InterPro" id="IPR019734">
    <property type="entry name" value="TPR_rpt"/>
</dbReference>